<dbReference type="Proteomes" id="UP000030641">
    <property type="component" value="Unassembled WGS sequence"/>
</dbReference>
<dbReference type="AlphaFoldDB" id="A0A074YWA2"/>
<accession>A0A074YWA2</accession>
<dbReference type="PROSITE" id="PS50157">
    <property type="entry name" value="ZINC_FINGER_C2H2_2"/>
    <property type="match status" value="1"/>
</dbReference>
<keyword evidence="1" id="KW-0479">Metal-binding</keyword>
<evidence type="ECO:0000313" key="5">
    <source>
        <dbReference type="Proteomes" id="UP000030641"/>
    </source>
</evidence>
<dbReference type="GO" id="GO:0008270">
    <property type="term" value="F:zinc ion binding"/>
    <property type="evidence" value="ECO:0007669"/>
    <property type="project" value="UniProtKB-KW"/>
</dbReference>
<dbReference type="OrthoDB" id="4748970at2759"/>
<feature type="region of interest" description="Disordered" evidence="2">
    <location>
        <begin position="100"/>
        <end position="193"/>
    </location>
</feature>
<dbReference type="RefSeq" id="XP_013339533.1">
    <property type="nucleotide sequence ID" value="XM_013484079.1"/>
</dbReference>
<feature type="compositionally biased region" description="Low complexity" evidence="2">
    <location>
        <begin position="130"/>
        <end position="142"/>
    </location>
</feature>
<dbReference type="Gene3D" id="3.30.160.60">
    <property type="entry name" value="Classic Zinc Finger"/>
    <property type="match status" value="1"/>
</dbReference>
<evidence type="ECO:0000256" key="2">
    <source>
        <dbReference type="SAM" id="MobiDB-lite"/>
    </source>
</evidence>
<feature type="compositionally biased region" description="Basic and acidic residues" evidence="2">
    <location>
        <begin position="150"/>
        <end position="163"/>
    </location>
</feature>
<evidence type="ECO:0000259" key="3">
    <source>
        <dbReference type="PROSITE" id="PS50157"/>
    </source>
</evidence>
<sequence>MAPNTTQAQPFVCRICNTGTANKAGMRSHITNVHEPIKPFKCANCTVNATRTERLEAHSLAVHNRRLLTNERVPDAAILKRVKDQADACEVAVHPPLAQGASTAPHALPIPPAASAPAHNPTVALPSLRPATEQPEQPEAPTSDVPEQEYWSREEEQEKWSREDEQDQIPGYFSHFGVGFNTGPDIPGGNRHK</sequence>
<reference evidence="4 5" key="1">
    <citation type="journal article" date="2014" name="BMC Genomics">
        <title>Genome sequencing of four Aureobasidium pullulans varieties: biotechnological potential, stress tolerance, and description of new species.</title>
        <authorList>
            <person name="Gostin Ar C."/>
            <person name="Ohm R.A."/>
            <person name="Kogej T."/>
            <person name="Sonjak S."/>
            <person name="Turk M."/>
            <person name="Zajc J."/>
            <person name="Zalar P."/>
            <person name="Grube M."/>
            <person name="Sun H."/>
            <person name="Han J."/>
            <person name="Sharma A."/>
            <person name="Chiniquy J."/>
            <person name="Ngan C.Y."/>
            <person name="Lipzen A."/>
            <person name="Barry K."/>
            <person name="Grigoriev I.V."/>
            <person name="Gunde-Cimerman N."/>
        </authorList>
    </citation>
    <scope>NUCLEOTIDE SEQUENCE [LARGE SCALE GENOMIC DNA]</scope>
    <source>
        <strain evidence="4 5">EXF-2481</strain>
    </source>
</reference>
<dbReference type="InterPro" id="IPR036236">
    <property type="entry name" value="Znf_C2H2_sf"/>
</dbReference>
<gene>
    <name evidence="4" type="ORF">AUEXF2481DRAFT_8904</name>
</gene>
<protein>
    <recommendedName>
        <fullName evidence="3">C2H2-type domain-containing protein</fullName>
    </recommendedName>
</protein>
<organism evidence="4 5">
    <name type="scientific">Aureobasidium subglaciale (strain EXF-2481)</name>
    <name type="common">Aureobasidium pullulans var. subglaciale</name>
    <dbReference type="NCBI Taxonomy" id="1043005"/>
    <lineage>
        <taxon>Eukaryota</taxon>
        <taxon>Fungi</taxon>
        <taxon>Dikarya</taxon>
        <taxon>Ascomycota</taxon>
        <taxon>Pezizomycotina</taxon>
        <taxon>Dothideomycetes</taxon>
        <taxon>Dothideomycetidae</taxon>
        <taxon>Dothideales</taxon>
        <taxon>Saccotheciaceae</taxon>
        <taxon>Aureobasidium</taxon>
    </lineage>
</organism>
<evidence type="ECO:0000256" key="1">
    <source>
        <dbReference type="PROSITE-ProRule" id="PRU00042"/>
    </source>
</evidence>
<dbReference type="GeneID" id="25372083"/>
<keyword evidence="1" id="KW-0863">Zinc-finger</keyword>
<feature type="domain" description="C2H2-type" evidence="3">
    <location>
        <begin position="11"/>
        <end position="39"/>
    </location>
</feature>
<dbReference type="SUPFAM" id="SSF57667">
    <property type="entry name" value="beta-beta-alpha zinc fingers"/>
    <property type="match status" value="1"/>
</dbReference>
<evidence type="ECO:0000313" key="4">
    <source>
        <dbReference type="EMBL" id="KEQ91111.1"/>
    </source>
</evidence>
<dbReference type="EMBL" id="KL584782">
    <property type="protein sequence ID" value="KEQ91111.1"/>
    <property type="molecule type" value="Genomic_DNA"/>
</dbReference>
<proteinExistence type="predicted"/>
<dbReference type="HOGENOM" id="CLU_1408490_0_0_1"/>
<dbReference type="InterPro" id="IPR013087">
    <property type="entry name" value="Znf_C2H2_type"/>
</dbReference>
<name>A0A074YWA2_AURSE</name>
<keyword evidence="5" id="KW-1185">Reference proteome</keyword>
<dbReference type="InParanoid" id="A0A074YWA2"/>
<keyword evidence="1" id="KW-0862">Zinc</keyword>
<dbReference type="SMART" id="SM00355">
    <property type="entry name" value="ZnF_C2H2"/>
    <property type="match status" value="2"/>
</dbReference>